<evidence type="ECO:0000256" key="10">
    <source>
        <dbReference type="ARBA" id="ARBA00023136"/>
    </source>
</evidence>
<dbReference type="InterPro" id="IPR004670">
    <property type="entry name" value="NhaA"/>
</dbReference>
<evidence type="ECO:0000256" key="1">
    <source>
        <dbReference type="ARBA" id="ARBA00004429"/>
    </source>
</evidence>
<dbReference type="PANTHER" id="PTHR30341:SF0">
    <property type="entry name" value="NA(+)_H(+) ANTIPORTER NHAA"/>
    <property type="match status" value="1"/>
</dbReference>
<comment type="similarity">
    <text evidence="12">Belongs to the NhaA Na(+)/H(+) (TC 2.A.33) antiporter family.</text>
</comment>
<dbReference type="EMBL" id="CP015970">
    <property type="protein sequence ID" value="AOZ48301.1"/>
    <property type="molecule type" value="Genomic_DNA"/>
</dbReference>
<evidence type="ECO:0000259" key="13">
    <source>
        <dbReference type="Pfam" id="PF13462"/>
    </source>
</evidence>
<evidence type="ECO:0000256" key="7">
    <source>
        <dbReference type="ARBA" id="ARBA00022989"/>
    </source>
</evidence>
<evidence type="ECO:0000313" key="14">
    <source>
        <dbReference type="EMBL" id="AMS05375.1"/>
    </source>
</evidence>
<evidence type="ECO:0000256" key="9">
    <source>
        <dbReference type="ARBA" id="ARBA00023065"/>
    </source>
</evidence>
<keyword evidence="11 12" id="KW-0739">Sodium transport</keyword>
<feature type="transmembrane region" description="Helical" evidence="12">
    <location>
        <begin position="338"/>
        <end position="366"/>
    </location>
</feature>
<feature type="transmembrane region" description="Helical" evidence="12">
    <location>
        <begin position="169"/>
        <end position="190"/>
    </location>
</feature>
<evidence type="ECO:0000313" key="17">
    <source>
        <dbReference type="Proteomes" id="UP000178666"/>
    </source>
</evidence>
<evidence type="ECO:0000256" key="3">
    <source>
        <dbReference type="ARBA" id="ARBA00022448"/>
    </source>
</evidence>
<accession>A0AAC8YF40</accession>
<comment type="subcellular location">
    <subcellularLocation>
        <location evidence="1">Cell inner membrane</location>
        <topology evidence="1">Multi-pass membrane protein</topology>
    </subcellularLocation>
    <subcellularLocation>
        <location evidence="12">Cell membrane</location>
        <topology evidence="12">Multi-pass membrane protein</topology>
    </subcellularLocation>
</comment>
<feature type="domain" description="Thioredoxin-like fold" evidence="13">
    <location>
        <begin position="451"/>
        <end position="610"/>
    </location>
</feature>
<evidence type="ECO:0000256" key="8">
    <source>
        <dbReference type="ARBA" id="ARBA00023053"/>
    </source>
</evidence>
<dbReference type="Gene3D" id="1.20.1530.10">
    <property type="entry name" value="Na+/H+ antiporter like domain"/>
    <property type="match status" value="1"/>
</dbReference>
<name>A0AAC8YF40_9ACTN</name>
<keyword evidence="6 12" id="KW-0812">Transmembrane</keyword>
<reference evidence="14 16" key="2">
    <citation type="submission" date="2016-02" db="EMBL/GenBank/DDBJ databases">
        <title>Complete Genome Sequence of Propionibacterium acidipropionici ATCC 55737.</title>
        <authorList>
            <person name="Luna Flores C.H."/>
            <person name="Nielsen L.K."/>
            <person name="Marcellin E."/>
        </authorList>
    </citation>
    <scope>NUCLEOTIDE SEQUENCE [LARGE SCALE GENOMIC DNA]</scope>
    <source>
        <strain evidence="14 16">ATCC 55737</strain>
    </source>
</reference>
<dbReference type="Proteomes" id="UP000075221">
    <property type="component" value="Chromosome"/>
</dbReference>
<keyword evidence="7 12" id="KW-1133">Transmembrane helix</keyword>
<protein>
    <recommendedName>
        <fullName evidence="12">Na(+)/H(+) antiporter NhaA</fullName>
    </recommendedName>
    <alternativeName>
        <fullName evidence="12">Sodium/proton antiporter NhaA</fullName>
    </alternativeName>
</protein>
<dbReference type="Pfam" id="PF13462">
    <property type="entry name" value="Thioredoxin_4"/>
    <property type="match status" value="1"/>
</dbReference>
<evidence type="ECO:0000313" key="15">
    <source>
        <dbReference type="EMBL" id="AOZ48301.1"/>
    </source>
</evidence>
<dbReference type="InterPro" id="IPR036249">
    <property type="entry name" value="Thioredoxin-like_sf"/>
</dbReference>
<comment type="catalytic activity">
    <reaction evidence="12">
        <text>Na(+)(in) + 2 H(+)(out) = Na(+)(out) + 2 H(+)(in)</text>
        <dbReference type="Rhea" id="RHEA:29251"/>
        <dbReference type="ChEBI" id="CHEBI:15378"/>
        <dbReference type="ChEBI" id="CHEBI:29101"/>
    </reaction>
</comment>
<keyword evidence="5 12" id="KW-1003">Cell membrane</keyword>
<feature type="transmembrane region" description="Helical" evidence="12">
    <location>
        <begin position="196"/>
        <end position="214"/>
    </location>
</feature>
<evidence type="ECO:0000313" key="16">
    <source>
        <dbReference type="Proteomes" id="UP000075221"/>
    </source>
</evidence>
<dbReference type="GO" id="GO:0015385">
    <property type="term" value="F:sodium:proton antiporter activity"/>
    <property type="evidence" value="ECO:0007669"/>
    <property type="project" value="UniProtKB-UniRule"/>
</dbReference>
<comment type="similarity">
    <text evidence="2">In the N-terminal section; belongs to the NhaA Na(+)/H(+) (TC 2.A.33) antiporter family.</text>
</comment>
<feature type="transmembrane region" description="Helical" evidence="12">
    <location>
        <begin position="307"/>
        <end position="326"/>
    </location>
</feature>
<dbReference type="SUPFAM" id="SSF52833">
    <property type="entry name" value="Thioredoxin-like"/>
    <property type="match status" value="1"/>
</dbReference>
<evidence type="ECO:0000256" key="12">
    <source>
        <dbReference type="HAMAP-Rule" id="MF_01844"/>
    </source>
</evidence>
<dbReference type="Gene3D" id="3.40.30.10">
    <property type="entry name" value="Glutaredoxin"/>
    <property type="match status" value="1"/>
</dbReference>
<keyword evidence="3 12" id="KW-0813">Transport</keyword>
<reference evidence="15 17" key="1">
    <citation type="journal article" date="2016" name="Plant Dis.">
        <title>Improved production of propionic acid using genome shuffling.</title>
        <authorList>
            <person name="Luna-Flores C.H."/>
            <person name="Palfreyman R.W."/>
            <person name="Kromer J.O."/>
            <person name="Nielsen L.K."/>
            <person name="Marcellin E."/>
        </authorList>
    </citation>
    <scope>NUCLEOTIDE SEQUENCE [LARGE SCALE GENOMIC DNA]</scope>
    <source>
        <strain evidence="15 17">F3E8</strain>
    </source>
</reference>
<organism evidence="14 16">
    <name type="scientific">Acidipropionibacterium acidipropionici</name>
    <dbReference type="NCBI Taxonomy" id="1748"/>
    <lineage>
        <taxon>Bacteria</taxon>
        <taxon>Bacillati</taxon>
        <taxon>Actinomycetota</taxon>
        <taxon>Actinomycetes</taxon>
        <taxon>Propionibacteriales</taxon>
        <taxon>Propionibacteriaceae</taxon>
        <taxon>Acidipropionibacterium</taxon>
    </lineage>
</organism>
<evidence type="ECO:0000256" key="4">
    <source>
        <dbReference type="ARBA" id="ARBA00022449"/>
    </source>
</evidence>
<dbReference type="PANTHER" id="PTHR30341">
    <property type="entry name" value="SODIUM ION/PROTON ANTIPORTER NHAA-RELATED"/>
    <property type="match status" value="1"/>
</dbReference>
<dbReference type="GO" id="GO:0006885">
    <property type="term" value="P:regulation of pH"/>
    <property type="evidence" value="ECO:0007669"/>
    <property type="project" value="UniProtKB-UniRule"/>
</dbReference>
<proteinExistence type="inferred from homology"/>
<dbReference type="AlphaFoldDB" id="A0AAC8YF40"/>
<evidence type="ECO:0000256" key="6">
    <source>
        <dbReference type="ARBA" id="ARBA00022692"/>
    </source>
</evidence>
<dbReference type="HAMAP" id="MF_01844">
    <property type="entry name" value="NhaA"/>
    <property type="match status" value="1"/>
</dbReference>
<feature type="transmembrane region" description="Helical" evidence="12">
    <location>
        <begin position="142"/>
        <end position="162"/>
    </location>
</feature>
<gene>
    <name evidence="12" type="primary">nhaA</name>
    <name evidence="15" type="ORF">A8L58_09270</name>
    <name evidence="14" type="ORF">AXH35_07815</name>
</gene>
<dbReference type="RefSeq" id="WP_062819483.1">
    <property type="nucleotide sequence ID" value="NZ_CP031057.1"/>
</dbReference>
<keyword evidence="10 12" id="KW-0472">Membrane</keyword>
<feature type="transmembrane region" description="Helical" evidence="12">
    <location>
        <begin position="113"/>
        <end position="136"/>
    </location>
</feature>
<evidence type="ECO:0000256" key="2">
    <source>
        <dbReference type="ARBA" id="ARBA00007006"/>
    </source>
</evidence>
<dbReference type="InterPro" id="IPR012336">
    <property type="entry name" value="Thioredoxin-like_fold"/>
</dbReference>
<dbReference type="InterPro" id="IPR023171">
    <property type="entry name" value="Na/H_antiporter_dom_sf"/>
</dbReference>
<dbReference type="Pfam" id="PF06965">
    <property type="entry name" value="Na_H_antiport_1"/>
    <property type="match status" value="1"/>
</dbReference>
<feature type="transmembrane region" description="Helical" evidence="12">
    <location>
        <begin position="226"/>
        <end position="254"/>
    </location>
</feature>
<feature type="transmembrane region" description="Helical" evidence="12">
    <location>
        <begin position="411"/>
        <end position="431"/>
    </location>
</feature>
<keyword evidence="4 12" id="KW-0050">Antiport</keyword>
<keyword evidence="8 12" id="KW-0915">Sodium</keyword>
<evidence type="ECO:0000256" key="5">
    <source>
        <dbReference type="ARBA" id="ARBA00022475"/>
    </source>
</evidence>
<keyword evidence="9 12" id="KW-0406">Ion transport</keyword>
<dbReference type="Proteomes" id="UP000178666">
    <property type="component" value="Chromosome"/>
</dbReference>
<evidence type="ECO:0000256" key="11">
    <source>
        <dbReference type="ARBA" id="ARBA00023201"/>
    </source>
</evidence>
<sequence>MPEGRPVAEETVSSEFRGFRRGVRAQRLLSSETPAALALGLATLLAVVWANIGSSYESVWTSEFGLKLGTIEFQRTLREWTDEGIMSVFFFMVGLDVRRELTLGELRSGRRAVLPLAAALGGLVVPALIFLAIAGGGEYGNAWGTVISTDTAFALGLLAVVAPRNAPRLRVFLLALAVVDDIAALAVIAFVYTDEVTFPALGLAALGLLAVWGLERLNVWRPLPYALIGVYTWFCFQASGVHATLAGVLIALLMPVYPLRGRDLRLASRVFNLFHQAPRPDMARRVHDAVSYSVPLNQRLSSLLTPYVNYLVVPLFAIANAGVLLNGETISGAATSSLTWGIVAGLVVGKAVGITLAATLVIRLLPSSRLPGLDVPRIAGAGALSGMGFTISLLVIGMAVDDSEAADEARVGVLVASLLALVLAWAVFSIGERLRPLDPPAGQLLDREVDTESDHIWGDQDAPATLVVYAGMNPAYRQHTARALREAAEALGPDRVRIVWRHHAITEETRTAAFALEAASAQGQFWRMHDELVGTDKAVDNDTMREAAERIGLDLDAFERRRSRQSDRERIENDNLDLEGSEATEKPLLYLNGEHFTDPVNSFNLQSALE</sequence>
<feature type="transmembrane region" description="Helical" evidence="12">
    <location>
        <begin position="378"/>
        <end position="399"/>
    </location>
</feature>
<keyword evidence="17" id="KW-1185">Reference proteome</keyword>
<dbReference type="NCBIfam" id="TIGR00773">
    <property type="entry name" value="NhaA"/>
    <property type="match status" value="1"/>
</dbReference>
<dbReference type="EMBL" id="CP014352">
    <property type="protein sequence ID" value="AMS05375.1"/>
    <property type="molecule type" value="Genomic_DNA"/>
</dbReference>
<dbReference type="GO" id="GO:0005886">
    <property type="term" value="C:plasma membrane"/>
    <property type="evidence" value="ECO:0007669"/>
    <property type="project" value="UniProtKB-SubCell"/>
</dbReference>
<comment type="function">
    <text evidence="12">Na(+)/H(+) antiporter that extrudes sodium in exchange for external protons.</text>
</comment>